<dbReference type="EMBL" id="SMBZ01000046">
    <property type="protein sequence ID" value="TCV08239.1"/>
    <property type="molecule type" value="Genomic_DNA"/>
</dbReference>
<evidence type="ECO:0000256" key="7">
    <source>
        <dbReference type="PIRSR" id="PIRSR000077-4"/>
    </source>
</evidence>
<evidence type="ECO:0000259" key="8">
    <source>
        <dbReference type="PROSITE" id="PS51352"/>
    </source>
</evidence>
<dbReference type="SUPFAM" id="SSF52833">
    <property type="entry name" value="Thioredoxin-like"/>
    <property type="match status" value="1"/>
</dbReference>
<evidence type="ECO:0000256" key="3">
    <source>
        <dbReference type="ARBA" id="ARBA00022982"/>
    </source>
</evidence>
<proteinExistence type="inferred from homology"/>
<dbReference type="PIRSF" id="PIRSF000077">
    <property type="entry name" value="Thioredoxin"/>
    <property type="match status" value="1"/>
</dbReference>
<evidence type="ECO:0000256" key="1">
    <source>
        <dbReference type="ARBA" id="ARBA00008987"/>
    </source>
</evidence>
<accession>A0A4R3VSR8</accession>
<dbReference type="PROSITE" id="PS00194">
    <property type="entry name" value="THIOREDOXIN_1"/>
    <property type="match status" value="1"/>
</dbReference>
<evidence type="ECO:0000256" key="6">
    <source>
        <dbReference type="PIRSR" id="PIRSR000077-1"/>
    </source>
</evidence>
<dbReference type="Gene3D" id="3.40.30.10">
    <property type="entry name" value="Glutaredoxin"/>
    <property type="match status" value="1"/>
</dbReference>
<dbReference type="Proteomes" id="UP000295197">
    <property type="component" value="Unassembled WGS sequence"/>
</dbReference>
<keyword evidence="5 7" id="KW-0676">Redox-active center</keyword>
<dbReference type="PANTHER" id="PTHR45663:SF11">
    <property type="entry name" value="GEO12009P1"/>
    <property type="match status" value="1"/>
</dbReference>
<organism evidence="9 10">
    <name type="scientific">Sphingobacterium alimentarium</name>
    <dbReference type="NCBI Taxonomy" id="797292"/>
    <lineage>
        <taxon>Bacteria</taxon>
        <taxon>Pseudomonadati</taxon>
        <taxon>Bacteroidota</taxon>
        <taxon>Sphingobacteriia</taxon>
        <taxon>Sphingobacteriales</taxon>
        <taxon>Sphingobacteriaceae</taxon>
        <taxon>Sphingobacterium</taxon>
    </lineage>
</organism>
<dbReference type="InterPro" id="IPR036249">
    <property type="entry name" value="Thioredoxin-like_sf"/>
</dbReference>
<dbReference type="InterPro" id="IPR017937">
    <property type="entry name" value="Thioredoxin_CS"/>
</dbReference>
<feature type="site" description="Contributes to redox potential value" evidence="6">
    <location>
        <position position="11"/>
    </location>
</feature>
<feature type="active site" description="Nucleophile" evidence="6">
    <location>
        <position position="12"/>
    </location>
</feature>
<evidence type="ECO:0000256" key="4">
    <source>
        <dbReference type="ARBA" id="ARBA00023157"/>
    </source>
</evidence>
<feature type="site" description="Deprotonates C-terminal active site Cys" evidence="6">
    <location>
        <position position="3"/>
    </location>
</feature>
<feature type="site" description="Contributes to redox potential value" evidence="6">
    <location>
        <position position="10"/>
    </location>
</feature>
<dbReference type="GO" id="GO:0005829">
    <property type="term" value="C:cytosol"/>
    <property type="evidence" value="ECO:0007669"/>
    <property type="project" value="TreeGrafter"/>
</dbReference>
<dbReference type="GO" id="GO:0045454">
    <property type="term" value="P:cell redox homeostasis"/>
    <property type="evidence" value="ECO:0007669"/>
    <property type="project" value="TreeGrafter"/>
</dbReference>
<reference evidence="9 10" key="1">
    <citation type="submission" date="2019-03" db="EMBL/GenBank/DDBJ databases">
        <title>Genomic Encyclopedia of Type Strains, Phase IV (KMG-IV): sequencing the most valuable type-strain genomes for metagenomic binning, comparative biology and taxonomic classification.</title>
        <authorList>
            <person name="Goeker M."/>
        </authorList>
    </citation>
    <scope>NUCLEOTIDE SEQUENCE [LARGE SCALE GENOMIC DNA]</scope>
    <source>
        <strain evidence="9 10">DSM 22362</strain>
    </source>
</reference>
<dbReference type="OrthoDB" id="9790390at2"/>
<gene>
    <name evidence="9" type="ORF">EDC17_10461</name>
</gene>
<name>A0A4R3VSR8_9SPHI</name>
<dbReference type="InterPro" id="IPR013766">
    <property type="entry name" value="Thioredoxin_domain"/>
</dbReference>
<protein>
    <submittedName>
        <fullName evidence="9">Thioredoxin 1</fullName>
    </submittedName>
</protein>
<dbReference type="Pfam" id="PF00085">
    <property type="entry name" value="Thioredoxin"/>
    <property type="match status" value="1"/>
</dbReference>
<dbReference type="GO" id="GO:0015035">
    <property type="term" value="F:protein-disulfide reductase activity"/>
    <property type="evidence" value="ECO:0007669"/>
    <property type="project" value="InterPro"/>
</dbReference>
<evidence type="ECO:0000313" key="10">
    <source>
        <dbReference type="Proteomes" id="UP000295197"/>
    </source>
</evidence>
<feature type="active site" description="Nucleophile" evidence="6">
    <location>
        <position position="9"/>
    </location>
</feature>
<keyword evidence="3" id="KW-0249">Electron transport</keyword>
<dbReference type="AlphaFoldDB" id="A0A4R3VSR8"/>
<comment type="caution">
    <text evidence="9">The sequence shown here is derived from an EMBL/GenBank/DDBJ whole genome shotgun (WGS) entry which is preliminary data.</text>
</comment>
<sequence length="85" mass="9402">LVDFTAGWCGPCQTLAPVLQEVKAHFAENLSILKIDVDKNPALARGFAVQGVPTLILYHLGQQVWRQSGLLTQRDLIAIIEKYIS</sequence>
<feature type="disulfide bond" description="Redox-active" evidence="7">
    <location>
        <begin position="9"/>
        <end position="12"/>
    </location>
</feature>
<dbReference type="PROSITE" id="PS51352">
    <property type="entry name" value="THIOREDOXIN_2"/>
    <property type="match status" value="1"/>
</dbReference>
<evidence type="ECO:0000256" key="2">
    <source>
        <dbReference type="ARBA" id="ARBA00022448"/>
    </source>
</evidence>
<dbReference type="CDD" id="cd02947">
    <property type="entry name" value="TRX_family"/>
    <property type="match status" value="1"/>
</dbReference>
<dbReference type="RefSeq" id="WP_132778653.1">
    <property type="nucleotide sequence ID" value="NZ_SMBZ01000046.1"/>
</dbReference>
<dbReference type="PANTHER" id="PTHR45663">
    <property type="entry name" value="GEO12009P1"/>
    <property type="match status" value="1"/>
</dbReference>
<evidence type="ECO:0000256" key="5">
    <source>
        <dbReference type="ARBA" id="ARBA00023284"/>
    </source>
</evidence>
<keyword evidence="2" id="KW-0813">Transport</keyword>
<feature type="domain" description="Thioredoxin" evidence="8">
    <location>
        <begin position="1"/>
        <end position="85"/>
    </location>
</feature>
<dbReference type="InterPro" id="IPR005746">
    <property type="entry name" value="Thioredoxin"/>
</dbReference>
<comment type="similarity">
    <text evidence="1">Belongs to the thioredoxin family.</text>
</comment>
<feature type="non-terminal residue" evidence="9">
    <location>
        <position position="1"/>
    </location>
</feature>
<keyword evidence="4 7" id="KW-1015">Disulfide bond</keyword>
<keyword evidence="10" id="KW-1185">Reference proteome</keyword>
<evidence type="ECO:0000313" key="9">
    <source>
        <dbReference type="EMBL" id="TCV08239.1"/>
    </source>
</evidence>